<evidence type="ECO:0000256" key="1">
    <source>
        <dbReference type="ARBA" id="ARBA00023015"/>
    </source>
</evidence>
<dbReference type="RefSeq" id="WP_222990945.1">
    <property type="nucleotide sequence ID" value="NZ_JAINVV010000008.1"/>
</dbReference>
<keyword evidence="3" id="KW-0804">Transcription</keyword>
<comment type="caution">
    <text evidence="5">The sequence shown here is derived from an EMBL/GenBank/DDBJ whole genome shotgun (WGS) entry which is preliminary data.</text>
</comment>
<dbReference type="InterPro" id="IPR020449">
    <property type="entry name" value="Tscrpt_reg_AraC-type_HTH"/>
</dbReference>
<dbReference type="SUPFAM" id="SSF46689">
    <property type="entry name" value="Homeodomain-like"/>
    <property type="match status" value="1"/>
</dbReference>
<evidence type="ECO:0000313" key="6">
    <source>
        <dbReference type="Proteomes" id="UP000706039"/>
    </source>
</evidence>
<dbReference type="Pfam" id="PF12833">
    <property type="entry name" value="HTH_18"/>
    <property type="match status" value="1"/>
</dbReference>
<proteinExistence type="predicted"/>
<keyword evidence="1" id="KW-0805">Transcription regulation</keyword>
<organism evidence="5 6">
    <name type="scientific">Sphingomonas colocasiae</name>
    <dbReference type="NCBI Taxonomy" id="1848973"/>
    <lineage>
        <taxon>Bacteria</taxon>
        <taxon>Pseudomonadati</taxon>
        <taxon>Pseudomonadota</taxon>
        <taxon>Alphaproteobacteria</taxon>
        <taxon>Sphingomonadales</taxon>
        <taxon>Sphingomonadaceae</taxon>
        <taxon>Sphingomonas</taxon>
    </lineage>
</organism>
<protein>
    <submittedName>
        <fullName evidence="5">AraC family transcriptional regulator</fullName>
    </submittedName>
</protein>
<dbReference type="Gene3D" id="1.10.10.60">
    <property type="entry name" value="Homeodomain-like"/>
    <property type="match status" value="1"/>
</dbReference>
<dbReference type="InterPro" id="IPR018062">
    <property type="entry name" value="HTH_AraC-typ_CS"/>
</dbReference>
<evidence type="ECO:0000259" key="4">
    <source>
        <dbReference type="PROSITE" id="PS01124"/>
    </source>
</evidence>
<evidence type="ECO:0000256" key="3">
    <source>
        <dbReference type="ARBA" id="ARBA00023163"/>
    </source>
</evidence>
<dbReference type="PROSITE" id="PS00041">
    <property type="entry name" value="HTH_ARAC_FAMILY_1"/>
    <property type="match status" value="1"/>
</dbReference>
<keyword evidence="6" id="KW-1185">Reference proteome</keyword>
<gene>
    <name evidence="5" type="ORF">K7G82_16115</name>
</gene>
<dbReference type="EMBL" id="JAINVV010000008">
    <property type="protein sequence ID" value="MBY8823831.1"/>
    <property type="molecule type" value="Genomic_DNA"/>
</dbReference>
<accession>A0ABS7PRM7</accession>
<reference evidence="5 6" key="1">
    <citation type="submission" date="2021-08" db="EMBL/GenBank/DDBJ databases">
        <authorList>
            <person name="Tuo L."/>
        </authorList>
    </citation>
    <scope>NUCLEOTIDE SEQUENCE [LARGE SCALE GENOMIC DNA]</scope>
    <source>
        <strain evidence="5 6">JCM 31229</strain>
    </source>
</reference>
<dbReference type="InterPro" id="IPR018060">
    <property type="entry name" value="HTH_AraC"/>
</dbReference>
<dbReference type="Proteomes" id="UP000706039">
    <property type="component" value="Unassembled WGS sequence"/>
</dbReference>
<evidence type="ECO:0000256" key="2">
    <source>
        <dbReference type="ARBA" id="ARBA00023125"/>
    </source>
</evidence>
<keyword evidence="2" id="KW-0238">DNA-binding</keyword>
<dbReference type="InterPro" id="IPR050204">
    <property type="entry name" value="AraC_XylS_family_regulators"/>
</dbReference>
<dbReference type="SMART" id="SM00342">
    <property type="entry name" value="HTH_ARAC"/>
    <property type="match status" value="1"/>
</dbReference>
<dbReference type="InterPro" id="IPR009057">
    <property type="entry name" value="Homeodomain-like_sf"/>
</dbReference>
<name>A0ABS7PRM7_9SPHN</name>
<feature type="domain" description="HTH araC/xylS-type" evidence="4">
    <location>
        <begin position="221"/>
        <end position="321"/>
    </location>
</feature>
<dbReference type="PRINTS" id="PR00032">
    <property type="entry name" value="HTHARAC"/>
</dbReference>
<evidence type="ECO:0000313" key="5">
    <source>
        <dbReference type="EMBL" id="MBY8823831.1"/>
    </source>
</evidence>
<dbReference type="PANTHER" id="PTHR46796">
    <property type="entry name" value="HTH-TYPE TRANSCRIPTIONAL ACTIVATOR RHAS-RELATED"/>
    <property type="match status" value="1"/>
</dbReference>
<dbReference type="PANTHER" id="PTHR46796:SF6">
    <property type="entry name" value="ARAC SUBFAMILY"/>
    <property type="match status" value="1"/>
</dbReference>
<dbReference type="PROSITE" id="PS01124">
    <property type="entry name" value="HTH_ARAC_FAMILY_2"/>
    <property type="match status" value="1"/>
</dbReference>
<sequence length="346" mass="37702">MLEHGPDAGIRIPYSLLDTARMRPAAALALWHDSMGALYDVRARLVEDTEFHFRAEAFHFGEVVLTAYRCSAQTFDRSRARIGRDGIDHITLQFCLSGRHGPRDGMGNGEAMAGDLLVADLAQRQATVASAFDSLNLTVPRRLLAPLLDAPDAHNLRRIPGAAPLTALLRNHLVALFAAAPMMSAGDAEAVVRPTLSLAAAVLNAEGPVEEAAGFDPILTARIRRFLGENAADAGLSVAGVAARFGISRRKLYYLMEPHGGFAACLRDHRLHLAHAMLRDPARRGIAIADVAQSCGFLWRTNFARAFRQRFGLTPNEARALAASRLPEPARDPGGEHMWDWIRALR</sequence>